<keyword evidence="2" id="KW-1185">Reference proteome</keyword>
<dbReference type="OrthoDB" id="9795622at2"/>
<dbReference type="RefSeq" id="WP_086090692.1">
    <property type="nucleotide sequence ID" value="NZ_CP021112.1"/>
</dbReference>
<dbReference type="GO" id="GO:0006629">
    <property type="term" value="P:lipid metabolic process"/>
    <property type="evidence" value="ECO:0007669"/>
    <property type="project" value="InterPro"/>
</dbReference>
<dbReference type="InterPro" id="IPR017946">
    <property type="entry name" value="PLC-like_Pdiesterase_TIM-brl"/>
</dbReference>
<dbReference type="PANTHER" id="PTHR43805">
    <property type="entry name" value="GLYCEROPHOSPHORYL DIESTER PHOSPHODIESTERASE"/>
    <property type="match status" value="1"/>
</dbReference>
<evidence type="ECO:0000313" key="2">
    <source>
        <dbReference type="Proteomes" id="UP000194137"/>
    </source>
</evidence>
<protein>
    <submittedName>
        <fullName evidence="1">Glycerophosphodiester phosphodiesterase</fullName>
    </submittedName>
</protein>
<dbReference type="EMBL" id="CP021112">
    <property type="protein sequence ID" value="ARQ02261.1"/>
    <property type="molecule type" value="Genomic_DNA"/>
</dbReference>
<dbReference type="KEGG" id="psin:CAK95_26540"/>
<organism evidence="1 2">
    <name type="scientific">Pseudorhodoplanes sinuspersici</name>
    <dbReference type="NCBI Taxonomy" id="1235591"/>
    <lineage>
        <taxon>Bacteria</taxon>
        <taxon>Pseudomonadati</taxon>
        <taxon>Pseudomonadota</taxon>
        <taxon>Alphaproteobacteria</taxon>
        <taxon>Hyphomicrobiales</taxon>
        <taxon>Pseudorhodoplanes</taxon>
    </lineage>
</organism>
<accession>A0A1W6ZYN9</accession>
<evidence type="ECO:0000313" key="1">
    <source>
        <dbReference type="EMBL" id="ARQ02261.1"/>
    </source>
</evidence>
<dbReference type="Gene3D" id="3.20.20.190">
    <property type="entry name" value="Phosphatidylinositol (PI) phosphodiesterase"/>
    <property type="match status" value="1"/>
</dbReference>
<dbReference type="SUPFAM" id="SSF51695">
    <property type="entry name" value="PLC-like phosphodiesterases"/>
    <property type="match status" value="1"/>
</dbReference>
<dbReference type="Pfam" id="PF03009">
    <property type="entry name" value="GDPD"/>
    <property type="match status" value="1"/>
</dbReference>
<proteinExistence type="predicted"/>
<dbReference type="PROSITE" id="PS51704">
    <property type="entry name" value="GP_PDE"/>
    <property type="match status" value="1"/>
</dbReference>
<dbReference type="InterPro" id="IPR030395">
    <property type="entry name" value="GP_PDE_dom"/>
</dbReference>
<dbReference type="AlphaFoldDB" id="A0A1W6ZYN9"/>
<name>A0A1W6ZYN9_9HYPH</name>
<sequence length="321" mass="35910">MRFRIALAILLVIAGAIYLFNASWLAPVPDGKPVLLAHRGVHQTFHREGLTAQSCTASMIYPVTHDFIENTLPAMKAAFDAGADIVEFDIHPTTDGHFAVFHDWTLDCRTNGQGVTREHTLADLKKLDAGYGYTPDGGKTYPLRGKGIGLIPSLDEVLQAFPDKRFLIHIKSRDREEGAALARRLGEIPLERHKHLMVYGDTVPVEYVKKHLPHLYVGSRRALKFCFLGYIATGWFGRVPESCRGRLMLVPANIAPWLWGWPNRFMARMKNADTQVFILGDYDGGDFSSGIDTAADFARLPPRFNGGVWTNRIESIAPRLR</sequence>
<dbReference type="PANTHER" id="PTHR43805:SF1">
    <property type="entry name" value="GP-PDE DOMAIN-CONTAINING PROTEIN"/>
    <property type="match status" value="1"/>
</dbReference>
<gene>
    <name evidence="1" type="ORF">CAK95_26540</name>
</gene>
<dbReference type="Proteomes" id="UP000194137">
    <property type="component" value="Chromosome"/>
</dbReference>
<dbReference type="STRING" id="1235591.CAK95_26540"/>
<reference evidence="1 2" key="1">
    <citation type="submission" date="2017-05" db="EMBL/GenBank/DDBJ databases">
        <title>Full genome sequence of Pseudorhodoplanes sinuspersici.</title>
        <authorList>
            <person name="Dastgheib S.M.M."/>
            <person name="Shavandi M."/>
            <person name="Tirandaz H."/>
        </authorList>
    </citation>
    <scope>NUCLEOTIDE SEQUENCE [LARGE SCALE GENOMIC DNA]</scope>
    <source>
        <strain evidence="1 2">RIPI110</strain>
    </source>
</reference>
<dbReference type="GO" id="GO:0008081">
    <property type="term" value="F:phosphoric diester hydrolase activity"/>
    <property type="evidence" value="ECO:0007669"/>
    <property type="project" value="InterPro"/>
</dbReference>